<evidence type="ECO:0000313" key="2">
    <source>
        <dbReference type="EMBL" id="AOR30765.1"/>
    </source>
</evidence>
<dbReference type="Proteomes" id="UP000094960">
    <property type="component" value="Chromosome"/>
</dbReference>
<feature type="compositionally biased region" description="Basic and acidic residues" evidence="1">
    <location>
        <begin position="38"/>
        <end position="56"/>
    </location>
</feature>
<gene>
    <name evidence="2" type="ORF">BFF78_06625</name>
</gene>
<dbReference type="EMBL" id="CP017248">
    <property type="protein sequence ID" value="AOR30765.1"/>
    <property type="molecule type" value="Genomic_DNA"/>
</dbReference>
<feature type="compositionally biased region" description="Low complexity" evidence="1">
    <location>
        <begin position="24"/>
        <end position="36"/>
    </location>
</feature>
<dbReference type="KEGG" id="spun:BFF78_06625"/>
<feature type="region of interest" description="Disordered" evidence="1">
    <location>
        <begin position="88"/>
        <end position="147"/>
    </location>
</feature>
<feature type="region of interest" description="Disordered" evidence="1">
    <location>
        <begin position="1"/>
        <end position="56"/>
    </location>
</feature>
<accession>A0A1D7Y5B2</accession>
<organism evidence="2 3">
    <name type="scientific">Streptomyces fodineus</name>
    <dbReference type="NCBI Taxonomy" id="1904616"/>
    <lineage>
        <taxon>Bacteria</taxon>
        <taxon>Bacillati</taxon>
        <taxon>Actinomycetota</taxon>
        <taxon>Actinomycetes</taxon>
        <taxon>Kitasatosporales</taxon>
        <taxon>Streptomycetaceae</taxon>
        <taxon>Streptomyces</taxon>
    </lineage>
</organism>
<dbReference type="AlphaFoldDB" id="A0A1D7Y5B2"/>
<sequence>MMLPQTSSEDPHFASLACSPTGRSGSPPLLVPGVPDVDADRARGEHGPDDVGDPGRVRAVAALDVRTDRDAYGGGDAGHEIQVAVEPVAVGGTAGPGRPGAGGRDGRGSGLATTATPTASQALGSTSGPAGRVRQATRHSAWAGAGS</sequence>
<protein>
    <submittedName>
        <fullName evidence="2">Uncharacterized protein</fullName>
    </submittedName>
</protein>
<feature type="compositionally biased region" description="Gly residues" evidence="1">
    <location>
        <begin position="92"/>
        <end position="103"/>
    </location>
</feature>
<name>A0A1D7Y5B2_9ACTN</name>
<feature type="compositionally biased region" description="Polar residues" evidence="1">
    <location>
        <begin position="111"/>
        <end position="128"/>
    </location>
</feature>
<reference evidence="3" key="1">
    <citation type="submission" date="2016-09" db="EMBL/GenBank/DDBJ databases">
        <title>Streptomyces puniciscabiei strain:TW1S1 Genome sequencing and assembly.</title>
        <authorList>
            <person name="Kim M.-K."/>
            <person name="Kim S.B."/>
        </authorList>
    </citation>
    <scope>NUCLEOTIDE SEQUENCE [LARGE SCALE GENOMIC DNA]</scope>
    <source>
        <strain evidence="3">TW1S1</strain>
    </source>
</reference>
<evidence type="ECO:0000256" key="1">
    <source>
        <dbReference type="SAM" id="MobiDB-lite"/>
    </source>
</evidence>
<keyword evidence="3" id="KW-1185">Reference proteome</keyword>
<proteinExistence type="predicted"/>
<evidence type="ECO:0000313" key="3">
    <source>
        <dbReference type="Proteomes" id="UP000094960"/>
    </source>
</evidence>